<keyword evidence="2" id="KW-1133">Transmembrane helix</keyword>
<evidence type="ECO:0000256" key="1">
    <source>
        <dbReference type="SAM" id="MobiDB-lite"/>
    </source>
</evidence>
<sequence length="391" mass="41516">MALGDIISEAITTLAEPPIEDGWAPAIVTGVAVADAALMALLGRRWMRERGERRRRENDGRAWSWRKDWPAPVFLALLVAGLGGIWGPSWWILPGTMLLCALPGPLSYVMCGSLIRRGPLPPTGAFGARRRLAVVAAAVAAPVAAVGLVAVAVHNSGAYAMDYGERVTLGLPGHCSDDGATASCPSGRVVDRPGPDKYANDVYKSFDLHFSETAWSEYKQYYSVTGLGSSTAANVQFDARIVEEDAYATTGLSASPLAPAGLEPLPWLAWATLPALLIRGCSVGAPGHPGCPCPPPRGPGRPRERPPRRTTPGREPALPAGRRQTRHALDTAHLPAAERAVTDALMARTESWTVPARPAHERGRRGHAAVESTGTDKAPPPGGHPQAPRRR</sequence>
<gene>
    <name evidence="3" type="ORF">ACIA8P_00255</name>
</gene>
<proteinExistence type="predicted"/>
<accession>A0ABW7XSN7</accession>
<organism evidence="3 4">
    <name type="scientific">Streptomyces cellulosae</name>
    <dbReference type="NCBI Taxonomy" id="1968"/>
    <lineage>
        <taxon>Bacteria</taxon>
        <taxon>Bacillati</taxon>
        <taxon>Actinomycetota</taxon>
        <taxon>Actinomycetes</taxon>
        <taxon>Kitasatosporales</taxon>
        <taxon>Streptomycetaceae</taxon>
        <taxon>Streptomyces</taxon>
    </lineage>
</organism>
<evidence type="ECO:0008006" key="5">
    <source>
        <dbReference type="Google" id="ProtNLM"/>
    </source>
</evidence>
<feature type="transmembrane region" description="Helical" evidence="2">
    <location>
        <begin position="68"/>
        <end position="86"/>
    </location>
</feature>
<comment type="caution">
    <text evidence="3">The sequence shown here is derived from an EMBL/GenBank/DDBJ whole genome shotgun (WGS) entry which is preliminary data.</text>
</comment>
<reference evidence="3 4" key="1">
    <citation type="submission" date="2024-10" db="EMBL/GenBank/DDBJ databases">
        <title>The Natural Products Discovery Center: Release of the First 8490 Sequenced Strains for Exploring Actinobacteria Biosynthetic Diversity.</title>
        <authorList>
            <person name="Kalkreuter E."/>
            <person name="Kautsar S.A."/>
            <person name="Yang D."/>
            <person name="Bader C.D."/>
            <person name="Teijaro C.N."/>
            <person name="Fluegel L."/>
            <person name="Davis C.M."/>
            <person name="Simpson J.R."/>
            <person name="Lauterbach L."/>
            <person name="Steele A.D."/>
            <person name="Gui C."/>
            <person name="Meng S."/>
            <person name="Li G."/>
            <person name="Viehrig K."/>
            <person name="Ye F."/>
            <person name="Su P."/>
            <person name="Kiefer A.F."/>
            <person name="Nichols A."/>
            <person name="Cepeda A.J."/>
            <person name="Yan W."/>
            <person name="Fan B."/>
            <person name="Jiang Y."/>
            <person name="Adhikari A."/>
            <person name="Zheng C.-J."/>
            <person name="Schuster L."/>
            <person name="Cowan T.M."/>
            <person name="Smanski M.J."/>
            <person name="Chevrette M.G."/>
            <person name="De Carvalho L.P.S."/>
            <person name="Shen B."/>
        </authorList>
    </citation>
    <scope>NUCLEOTIDE SEQUENCE [LARGE SCALE GENOMIC DNA]</scope>
    <source>
        <strain evidence="3 4">NPDC051599</strain>
    </source>
</reference>
<evidence type="ECO:0000313" key="4">
    <source>
        <dbReference type="Proteomes" id="UP001612415"/>
    </source>
</evidence>
<dbReference type="RefSeq" id="WP_398654161.1">
    <property type="nucleotide sequence ID" value="NZ_JBITDC010000001.1"/>
</dbReference>
<feature type="region of interest" description="Disordered" evidence="1">
    <location>
        <begin position="291"/>
        <end position="337"/>
    </location>
</feature>
<keyword evidence="2" id="KW-0472">Membrane</keyword>
<feature type="transmembrane region" description="Helical" evidence="2">
    <location>
        <begin position="92"/>
        <end position="111"/>
    </location>
</feature>
<feature type="region of interest" description="Disordered" evidence="1">
    <location>
        <begin position="349"/>
        <end position="391"/>
    </location>
</feature>
<dbReference type="Proteomes" id="UP001612415">
    <property type="component" value="Unassembled WGS sequence"/>
</dbReference>
<feature type="transmembrane region" description="Helical" evidence="2">
    <location>
        <begin position="132"/>
        <end position="153"/>
    </location>
</feature>
<keyword evidence="4" id="KW-1185">Reference proteome</keyword>
<evidence type="ECO:0000313" key="3">
    <source>
        <dbReference type="EMBL" id="MFI5673091.1"/>
    </source>
</evidence>
<feature type="transmembrane region" description="Helical" evidence="2">
    <location>
        <begin position="23"/>
        <end position="47"/>
    </location>
</feature>
<name>A0ABW7XSN7_STRCE</name>
<dbReference type="EMBL" id="JBITDC010000001">
    <property type="protein sequence ID" value="MFI5673091.1"/>
    <property type="molecule type" value="Genomic_DNA"/>
</dbReference>
<protein>
    <recommendedName>
        <fullName evidence="5">Aromatic ring-opening dioxygenase LigA</fullName>
    </recommendedName>
</protein>
<keyword evidence="2" id="KW-0812">Transmembrane</keyword>
<evidence type="ECO:0000256" key="2">
    <source>
        <dbReference type="SAM" id="Phobius"/>
    </source>
</evidence>